<organism evidence="2 3">
    <name type="scientific">Bimuria novae-zelandiae CBS 107.79</name>
    <dbReference type="NCBI Taxonomy" id="1447943"/>
    <lineage>
        <taxon>Eukaryota</taxon>
        <taxon>Fungi</taxon>
        <taxon>Dikarya</taxon>
        <taxon>Ascomycota</taxon>
        <taxon>Pezizomycotina</taxon>
        <taxon>Dothideomycetes</taxon>
        <taxon>Pleosporomycetidae</taxon>
        <taxon>Pleosporales</taxon>
        <taxon>Massarineae</taxon>
        <taxon>Didymosphaeriaceae</taxon>
        <taxon>Bimuria</taxon>
    </lineage>
</organism>
<dbReference type="InterPro" id="IPR016181">
    <property type="entry name" value="Acyl_CoA_acyltransferase"/>
</dbReference>
<evidence type="ECO:0000259" key="1">
    <source>
        <dbReference type="Pfam" id="PF00583"/>
    </source>
</evidence>
<dbReference type="GO" id="GO:0016747">
    <property type="term" value="F:acyltransferase activity, transferring groups other than amino-acyl groups"/>
    <property type="evidence" value="ECO:0007669"/>
    <property type="project" value="InterPro"/>
</dbReference>
<protein>
    <recommendedName>
        <fullName evidence="1">N-acetyltransferase domain-containing protein</fullName>
    </recommendedName>
</protein>
<reference evidence="2" key="1">
    <citation type="journal article" date="2020" name="Stud. Mycol.">
        <title>101 Dothideomycetes genomes: a test case for predicting lifestyles and emergence of pathogens.</title>
        <authorList>
            <person name="Haridas S."/>
            <person name="Albert R."/>
            <person name="Binder M."/>
            <person name="Bloem J."/>
            <person name="Labutti K."/>
            <person name="Salamov A."/>
            <person name="Andreopoulos B."/>
            <person name="Baker S."/>
            <person name="Barry K."/>
            <person name="Bills G."/>
            <person name="Bluhm B."/>
            <person name="Cannon C."/>
            <person name="Castanera R."/>
            <person name="Culley D."/>
            <person name="Daum C."/>
            <person name="Ezra D."/>
            <person name="Gonzalez J."/>
            <person name="Henrissat B."/>
            <person name="Kuo A."/>
            <person name="Liang C."/>
            <person name="Lipzen A."/>
            <person name="Lutzoni F."/>
            <person name="Magnuson J."/>
            <person name="Mondo S."/>
            <person name="Nolan M."/>
            <person name="Ohm R."/>
            <person name="Pangilinan J."/>
            <person name="Park H.-J."/>
            <person name="Ramirez L."/>
            <person name="Alfaro M."/>
            <person name="Sun H."/>
            <person name="Tritt A."/>
            <person name="Yoshinaga Y."/>
            <person name="Zwiers L.-H."/>
            <person name="Turgeon B."/>
            <person name="Goodwin S."/>
            <person name="Spatafora J."/>
            <person name="Crous P."/>
            <person name="Grigoriev I."/>
        </authorList>
    </citation>
    <scope>NUCLEOTIDE SEQUENCE</scope>
    <source>
        <strain evidence="2">CBS 107.79</strain>
    </source>
</reference>
<dbReference type="CDD" id="cd04301">
    <property type="entry name" value="NAT_SF"/>
    <property type="match status" value="1"/>
</dbReference>
<evidence type="ECO:0000313" key="2">
    <source>
        <dbReference type="EMBL" id="KAF1972577.1"/>
    </source>
</evidence>
<dbReference type="AlphaFoldDB" id="A0A6A5VH08"/>
<name>A0A6A5VH08_9PLEO</name>
<proteinExistence type="predicted"/>
<accession>A0A6A5VH08</accession>
<dbReference type="Pfam" id="PF00583">
    <property type="entry name" value="Acetyltransf_1"/>
    <property type="match status" value="1"/>
</dbReference>
<sequence length="301" mass="33633">MSDHHVEYSCHAYRVRPDEIMQEGFIRDAAKLFSSEYGVWGRHAAQKVGPSFHHDRRVRMNHDRLRKECVPDGCENIYVIAFGHEQDHLAGFAFKTRLAGHAFATCWKSGGKTVCWVTQLCVKKAHRKRGLATEILRRVKDKVGGADFFGILGSHPAAIMGACRAFGDGINSLHQDISRDDAETIMRSSPVSYVRNAQLKGWLFSEDGDDRTSDHSGCCAFTNFWVDHTEPERVLENLRGSPSAVSQVLVKWPLGELPDGCEFLVLIKNKDASSPPQHAKSANKLLLRPCVGTYESLVGRE</sequence>
<gene>
    <name evidence="2" type="ORF">BU23DRAFT_534905</name>
</gene>
<dbReference type="SUPFAM" id="SSF55729">
    <property type="entry name" value="Acyl-CoA N-acyltransferases (Nat)"/>
    <property type="match status" value="1"/>
</dbReference>
<dbReference type="InterPro" id="IPR000182">
    <property type="entry name" value="GNAT_dom"/>
</dbReference>
<feature type="domain" description="N-acetyltransferase" evidence="1">
    <location>
        <begin position="88"/>
        <end position="143"/>
    </location>
</feature>
<dbReference type="EMBL" id="ML976686">
    <property type="protein sequence ID" value="KAF1972577.1"/>
    <property type="molecule type" value="Genomic_DNA"/>
</dbReference>
<dbReference type="Proteomes" id="UP000800036">
    <property type="component" value="Unassembled WGS sequence"/>
</dbReference>
<keyword evidence="3" id="KW-1185">Reference proteome</keyword>
<dbReference type="OrthoDB" id="2019666at2759"/>
<dbReference type="Gene3D" id="3.40.630.30">
    <property type="match status" value="1"/>
</dbReference>
<evidence type="ECO:0000313" key="3">
    <source>
        <dbReference type="Proteomes" id="UP000800036"/>
    </source>
</evidence>